<evidence type="ECO:0000313" key="1">
    <source>
        <dbReference type="EMBL" id="SVA60425.1"/>
    </source>
</evidence>
<accession>A0A381X6P2</accession>
<name>A0A381X6P2_9ZZZZ</name>
<reference evidence="1" key="1">
    <citation type="submission" date="2018-05" db="EMBL/GenBank/DDBJ databases">
        <authorList>
            <person name="Lanie J.A."/>
            <person name="Ng W.-L."/>
            <person name="Kazmierczak K.M."/>
            <person name="Andrzejewski T.M."/>
            <person name="Davidsen T.M."/>
            <person name="Wayne K.J."/>
            <person name="Tettelin H."/>
            <person name="Glass J.I."/>
            <person name="Rusch D."/>
            <person name="Podicherti R."/>
            <person name="Tsui H.-C.T."/>
            <person name="Winkler M.E."/>
        </authorList>
    </citation>
    <scope>NUCLEOTIDE SEQUENCE</scope>
</reference>
<feature type="non-terminal residue" evidence="1">
    <location>
        <position position="36"/>
    </location>
</feature>
<dbReference type="AlphaFoldDB" id="A0A381X6P2"/>
<gene>
    <name evidence="1" type="ORF">METZ01_LOCUS113279</name>
</gene>
<protein>
    <submittedName>
        <fullName evidence="1">Uncharacterized protein</fullName>
    </submittedName>
</protein>
<sequence length="36" mass="4216">MEPNYLTFTVKFVIIIVYHEVKIMQIKCTGGTKNQK</sequence>
<organism evidence="1">
    <name type="scientific">marine metagenome</name>
    <dbReference type="NCBI Taxonomy" id="408172"/>
    <lineage>
        <taxon>unclassified sequences</taxon>
        <taxon>metagenomes</taxon>
        <taxon>ecological metagenomes</taxon>
    </lineage>
</organism>
<proteinExistence type="predicted"/>
<dbReference type="EMBL" id="UINC01014108">
    <property type="protein sequence ID" value="SVA60425.1"/>
    <property type="molecule type" value="Genomic_DNA"/>
</dbReference>